<dbReference type="InterPro" id="IPR050931">
    <property type="entry name" value="Mito_Protein_Transport_Metaxin"/>
</dbReference>
<dbReference type="SUPFAM" id="SSF47616">
    <property type="entry name" value="GST C-terminal domain-like"/>
    <property type="match status" value="1"/>
</dbReference>
<name>A0AAF0EQE6_9BASI</name>
<feature type="transmembrane region" description="Helical" evidence="8">
    <location>
        <begin position="345"/>
        <end position="367"/>
    </location>
</feature>
<dbReference type="AlphaFoldDB" id="A0AAF0EQE6"/>
<dbReference type="InterPro" id="IPR036282">
    <property type="entry name" value="Glutathione-S-Trfase_C_sf"/>
</dbReference>
<comment type="subcellular location">
    <subcellularLocation>
        <location evidence="1">Mitochondrion outer membrane</location>
    </subcellularLocation>
</comment>
<reference evidence="10" key="1">
    <citation type="submission" date="2023-03" db="EMBL/GenBank/DDBJ databases">
        <title>Mating type loci evolution in Malassezia.</title>
        <authorList>
            <person name="Coelho M.A."/>
        </authorList>
    </citation>
    <scope>NUCLEOTIDE SEQUENCE</scope>
    <source>
        <strain evidence="10">CBS 9557</strain>
    </source>
</reference>
<evidence type="ECO:0000259" key="9">
    <source>
        <dbReference type="Pfam" id="PF10568"/>
    </source>
</evidence>
<dbReference type="PANTHER" id="PTHR12289:SF41">
    <property type="entry name" value="FAILED AXON CONNECTIONS-RELATED"/>
    <property type="match status" value="1"/>
</dbReference>
<evidence type="ECO:0000256" key="8">
    <source>
        <dbReference type="SAM" id="Phobius"/>
    </source>
</evidence>
<dbReference type="PANTHER" id="PTHR12289">
    <property type="entry name" value="METAXIN RELATED"/>
    <property type="match status" value="1"/>
</dbReference>
<keyword evidence="8" id="KW-1133">Transmembrane helix</keyword>
<evidence type="ECO:0000256" key="4">
    <source>
        <dbReference type="ARBA" id="ARBA00022927"/>
    </source>
</evidence>
<evidence type="ECO:0000313" key="10">
    <source>
        <dbReference type="EMBL" id="WFD28916.1"/>
    </source>
</evidence>
<evidence type="ECO:0000256" key="3">
    <source>
        <dbReference type="ARBA" id="ARBA00022787"/>
    </source>
</evidence>
<protein>
    <recommendedName>
        <fullName evidence="9">Mitochondrial outer membrane transport complex Sam37/metaxin N-terminal domain-containing protein</fullName>
    </recommendedName>
</protein>
<organism evidence="10 11">
    <name type="scientific">Malassezia nana</name>
    <dbReference type="NCBI Taxonomy" id="180528"/>
    <lineage>
        <taxon>Eukaryota</taxon>
        <taxon>Fungi</taxon>
        <taxon>Dikarya</taxon>
        <taxon>Basidiomycota</taxon>
        <taxon>Ustilaginomycotina</taxon>
        <taxon>Malasseziomycetes</taxon>
        <taxon>Malasseziales</taxon>
        <taxon>Malasseziaceae</taxon>
        <taxon>Malassezia</taxon>
    </lineage>
</organism>
<keyword evidence="5" id="KW-0496">Mitochondrion</keyword>
<sequence length="420" mass="46430">MSAARPPLAVSAWGGTAALPSLDPASLYVLALVQLAQVPAYAVEPSAWFHTDAVPSLYMAVTTQGPTYVGDVLATTPAAARAYLKEHLDEPHKAEIHAVLALLDDALNDLVLHTLFSLPRNFQKVTCPAFAGAASRWPSSLPRRLRAAVRARLESPHLALWGLGGSWEREERAQQARWHTHAGLQEARDPIAQLPRVGFRGNPGLAQDMRESWERSRLAARARQVLRAIQAHVPEQGFVAGCSQPSAADARLYSLLAPLVLETWPVDVLPALLASEFPALVQHTHRMQEYLWHGKRGWAWARDASMTPPASTWWAWPSWPSWPSSRSKAPKDARPLPPTLRWGRMLWIASALIGPVVYLLASGLVVIEFDDEEAEEEEVEVDADEPVEDEDEAHAEADQLDANDIEELAWEDESLEDDDM</sequence>
<evidence type="ECO:0000256" key="7">
    <source>
        <dbReference type="SAM" id="MobiDB-lite"/>
    </source>
</evidence>
<dbReference type="InterPro" id="IPR019564">
    <property type="entry name" value="Sam37/metaxin_N"/>
</dbReference>
<dbReference type="EMBL" id="CP119899">
    <property type="protein sequence ID" value="WFD28916.1"/>
    <property type="molecule type" value="Genomic_DNA"/>
</dbReference>
<dbReference type="GO" id="GO:0015031">
    <property type="term" value="P:protein transport"/>
    <property type="evidence" value="ECO:0007669"/>
    <property type="project" value="UniProtKB-KW"/>
</dbReference>
<gene>
    <name evidence="10" type="ORF">MNAN1_003932</name>
</gene>
<evidence type="ECO:0000256" key="1">
    <source>
        <dbReference type="ARBA" id="ARBA00004294"/>
    </source>
</evidence>
<dbReference type="GO" id="GO:0001401">
    <property type="term" value="C:SAM complex"/>
    <property type="evidence" value="ECO:0007669"/>
    <property type="project" value="InterPro"/>
</dbReference>
<keyword evidence="4" id="KW-0653">Protein transport</keyword>
<feature type="region of interest" description="Disordered" evidence="7">
    <location>
        <begin position="372"/>
        <end position="420"/>
    </location>
</feature>
<accession>A0AAF0EQE6</accession>
<keyword evidence="3" id="KW-1000">Mitochondrion outer membrane</keyword>
<proteinExistence type="predicted"/>
<dbReference type="GO" id="GO:0007005">
    <property type="term" value="P:mitochondrion organization"/>
    <property type="evidence" value="ECO:0007669"/>
    <property type="project" value="TreeGrafter"/>
</dbReference>
<evidence type="ECO:0000256" key="6">
    <source>
        <dbReference type="ARBA" id="ARBA00023136"/>
    </source>
</evidence>
<dbReference type="Pfam" id="PF10568">
    <property type="entry name" value="Tom37"/>
    <property type="match status" value="1"/>
</dbReference>
<evidence type="ECO:0000256" key="2">
    <source>
        <dbReference type="ARBA" id="ARBA00022448"/>
    </source>
</evidence>
<keyword evidence="11" id="KW-1185">Reference proteome</keyword>
<evidence type="ECO:0000256" key="5">
    <source>
        <dbReference type="ARBA" id="ARBA00023128"/>
    </source>
</evidence>
<evidence type="ECO:0000313" key="11">
    <source>
        <dbReference type="Proteomes" id="UP001213623"/>
    </source>
</evidence>
<feature type="domain" description="Mitochondrial outer membrane transport complex Sam37/metaxin N-terminal" evidence="9">
    <location>
        <begin position="26"/>
        <end position="138"/>
    </location>
</feature>
<keyword evidence="8" id="KW-0812">Transmembrane</keyword>
<dbReference type="Proteomes" id="UP001213623">
    <property type="component" value="Chromosome 8"/>
</dbReference>
<keyword evidence="2" id="KW-0813">Transport</keyword>
<keyword evidence="6 8" id="KW-0472">Membrane</keyword>